<dbReference type="InterPro" id="IPR035808">
    <property type="entry name" value="Ribosomal_uL30_euk_arc"/>
</dbReference>
<dbReference type="EMBL" id="BMAO01038734">
    <property type="protein sequence ID" value="GFR26712.1"/>
    <property type="molecule type" value="Genomic_DNA"/>
</dbReference>
<dbReference type="Pfam" id="PF00327">
    <property type="entry name" value="Ribosomal_L30"/>
    <property type="match status" value="1"/>
</dbReference>
<dbReference type="InterPro" id="IPR016082">
    <property type="entry name" value="Ribosomal_uL30_ferredoxin-like"/>
</dbReference>
<dbReference type="FunFam" id="3.30.1390.20:FF:000003">
    <property type="entry name" value="60S ribosomal protein L7"/>
    <property type="match status" value="1"/>
</dbReference>
<feature type="domain" description="Large ribosomal subunit protein uL30 N-terminal eukaryotes" evidence="9">
    <location>
        <begin position="16"/>
        <end position="87"/>
    </location>
</feature>
<dbReference type="SUPFAM" id="SSF55129">
    <property type="entry name" value="Ribosomal protein L30p/L7e"/>
    <property type="match status" value="1"/>
</dbReference>
<comment type="function">
    <text evidence="6">Binds to G-rich structures in 28S rRNA and in mRNAs. Plays a regulatory role in the translation apparatus; inhibits cell-free translation of mRNAs.</text>
</comment>
<evidence type="ECO:0000256" key="7">
    <source>
        <dbReference type="SAM" id="MobiDB-lite"/>
    </source>
</evidence>
<dbReference type="PROSITE" id="PS00634">
    <property type="entry name" value="RIBOSOMAL_L30"/>
    <property type="match status" value="1"/>
</dbReference>
<sequence length="250" mass="29311">MADAAAKEQGKKLPRVPENLLKKRKTNVEQRAKRLLRSAKARKDKKEKTREIFKRAESYVKEYRRKERDELRMKRLAKTSGKFYVPAEPKVAVVIRIRGVNGVSPKPRKVMKLFRLRQINNAVFIKLNKATMSMLRIAQPFITWGYPNLKTVKEMVYKRGFARVNYQRIPLTDNSIIEKALGRYGIICVEDLIHEIYTCGPNFKKATNFLWHFKLRNPKGGWRKKTVHYVEGGDLGNRENQINPLLRKMI</sequence>
<dbReference type="InterPro" id="IPR005998">
    <property type="entry name" value="Ribosomal_uL30_euk"/>
</dbReference>
<evidence type="ECO:0000256" key="4">
    <source>
        <dbReference type="ARBA" id="ARBA00040575"/>
    </source>
</evidence>
<reference evidence="10" key="1">
    <citation type="submission" date="2020-07" db="EMBL/GenBank/DDBJ databases">
        <title>Multicomponent nature underlies the extraordinary mechanical properties of spider dragline silk.</title>
        <authorList>
            <person name="Kono N."/>
            <person name="Nakamura H."/>
            <person name="Mori M."/>
            <person name="Yoshida Y."/>
            <person name="Ohtoshi R."/>
            <person name="Malay A.D."/>
            <person name="Moran D.A.P."/>
            <person name="Tomita M."/>
            <person name="Numata K."/>
            <person name="Arakawa K."/>
        </authorList>
    </citation>
    <scope>NUCLEOTIDE SEQUENCE</scope>
</reference>
<dbReference type="AlphaFoldDB" id="A0A8X6LZS7"/>
<dbReference type="InterPro" id="IPR036919">
    <property type="entry name" value="Ribo_uL30_ferredoxin-like_sf"/>
</dbReference>
<organism evidence="10 11">
    <name type="scientific">Trichonephila clavata</name>
    <name type="common">Joro spider</name>
    <name type="synonym">Nephila clavata</name>
    <dbReference type="NCBI Taxonomy" id="2740835"/>
    <lineage>
        <taxon>Eukaryota</taxon>
        <taxon>Metazoa</taxon>
        <taxon>Ecdysozoa</taxon>
        <taxon>Arthropoda</taxon>
        <taxon>Chelicerata</taxon>
        <taxon>Arachnida</taxon>
        <taxon>Araneae</taxon>
        <taxon>Araneomorphae</taxon>
        <taxon>Entelegynae</taxon>
        <taxon>Araneoidea</taxon>
        <taxon>Nephilidae</taxon>
        <taxon>Trichonephila</taxon>
    </lineage>
</organism>
<dbReference type="OrthoDB" id="28644at2759"/>
<dbReference type="Proteomes" id="UP000887116">
    <property type="component" value="Unassembled WGS sequence"/>
</dbReference>
<evidence type="ECO:0000259" key="8">
    <source>
        <dbReference type="Pfam" id="PF00327"/>
    </source>
</evidence>
<keyword evidence="11" id="KW-1185">Reference proteome</keyword>
<comment type="similarity">
    <text evidence="1">Belongs to the universal ribosomal protein uL30 family.</text>
</comment>
<proteinExistence type="inferred from homology"/>
<dbReference type="GO" id="GO:0003723">
    <property type="term" value="F:RNA binding"/>
    <property type="evidence" value="ECO:0007669"/>
    <property type="project" value="InterPro"/>
</dbReference>
<keyword evidence="3" id="KW-0687">Ribonucleoprotein</keyword>
<evidence type="ECO:0000256" key="3">
    <source>
        <dbReference type="ARBA" id="ARBA00023274"/>
    </source>
</evidence>
<dbReference type="GO" id="GO:0003735">
    <property type="term" value="F:structural constituent of ribosome"/>
    <property type="evidence" value="ECO:0007669"/>
    <property type="project" value="TreeGrafter"/>
</dbReference>
<comment type="caution">
    <text evidence="10">The sequence shown here is derived from an EMBL/GenBank/DDBJ whole genome shotgun (WGS) entry which is preliminary data.</text>
</comment>
<dbReference type="InterPro" id="IPR018038">
    <property type="entry name" value="Ribosomal_uL30_CS"/>
</dbReference>
<dbReference type="PANTHER" id="PTHR11524:SF16">
    <property type="entry name" value="LARGE RIBOSOMAL SUBUNIT PROTEIN UL30"/>
    <property type="match status" value="1"/>
</dbReference>
<evidence type="ECO:0000256" key="6">
    <source>
        <dbReference type="ARBA" id="ARBA00055388"/>
    </source>
</evidence>
<dbReference type="InterPro" id="IPR039699">
    <property type="entry name" value="Ribosomal_uL30"/>
</dbReference>
<dbReference type="GO" id="GO:0022625">
    <property type="term" value="C:cytosolic large ribosomal subunit"/>
    <property type="evidence" value="ECO:0007669"/>
    <property type="project" value="TreeGrafter"/>
</dbReference>
<feature type="compositionally biased region" description="Basic and acidic residues" evidence="7">
    <location>
        <begin position="1"/>
        <end position="11"/>
    </location>
</feature>
<dbReference type="InterPro" id="IPR012988">
    <property type="entry name" value="Ribosomal_uL30_N_euk"/>
</dbReference>
<dbReference type="CDD" id="cd01657">
    <property type="entry name" value="Ribosomal_L7_archeal_euk"/>
    <property type="match status" value="1"/>
</dbReference>
<keyword evidence="2 10" id="KW-0689">Ribosomal protein</keyword>
<dbReference type="Gene3D" id="3.30.1390.20">
    <property type="entry name" value="Ribosomal protein L30, ferredoxin-like fold domain"/>
    <property type="match status" value="1"/>
</dbReference>
<evidence type="ECO:0000256" key="1">
    <source>
        <dbReference type="ARBA" id="ARBA00007594"/>
    </source>
</evidence>
<evidence type="ECO:0000256" key="5">
    <source>
        <dbReference type="ARBA" id="ARBA00041271"/>
    </source>
</evidence>
<name>A0A8X6LZS7_TRICU</name>
<feature type="region of interest" description="Disordered" evidence="7">
    <location>
        <begin position="1"/>
        <end position="29"/>
    </location>
</feature>
<dbReference type="GO" id="GO:0000463">
    <property type="term" value="P:maturation of LSU-rRNA from tricistronic rRNA transcript (SSU-rRNA, 5.8S rRNA, LSU-rRNA)"/>
    <property type="evidence" value="ECO:0007669"/>
    <property type="project" value="TreeGrafter"/>
</dbReference>
<dbReference type="FunFam" id="3.30.1390.20:FF:000002">
    <property type="entry name" value="60S ribosomal protein L7"/>
    <property type="match status" value="1"/>
</dbReference>
<dbReference type="PANTHER" id="PTHR11524">
    <property type="entry name" value="60S RIBOSOMAL PROTEIN L7"/>
    <property type="match status" value="1"/>
</dbReference>
<protein>
    <recommendedName>
        <fullName evidence="4">Large ribosomal subunit protein uL30</fullName>
    </recommendedName>
    <alternativeName>
        <fullName evidence="5">60S ribosomal protein L7</fullName>
    </alternativeName>
</protein>
<evidence type="ECO:0000256" key="2">
    <source>
        <dbReference type="ARBA" id="ARBA00022980"/>
    </source>
</evidence>
<evidence type="ECO:0000259" key="9">
    <source>
        <dbReference type="Pfam" id="PF08079"/>
    </source>
</evidence>
<dbReference type="NCBIfam" id="TIGR01310">
    <property type="entry name" value="uL30_euk"/>
    <property type="match status" value="1"/>
</dbReference>
<dbReference type="Pfam" id="PF08079">
    <property type="entry name" value="Ribosomal_L30_N"/>
    <property type="match status" value="1"/>
</dbReference>
<gene>
    <name evidence="10" type="primary">rpl-7</name>
    <name evidence="10" type="ORF">TNCT_670081</name>
</gene>
<accession>A0A8X6LZS7</accession>
<feature type="domain" description="Large ribosomal subunit protein uL30-like ferredoxin-like fold" evidence="8">
    <location>
        <begin position="93"/>
        <end position="142"/>
    </location>
</feature>
<evidence type="ECO:0000313" key="10">
    <source>
        <dbReference type="EMBL" id="GFR26712.1"/>
    </source>
</evidence>
<evidence type="ECO:0000313" key="11">
    <source>
        <dbReference type="Proteomes" id="UP000887116"/>
    </source>
</evidence>